<evidence type="ECO:0000313" key="4">
    <source>
        <dbReference type="Proteomes" id="UP000255355"/>
    </source>
</evidence>
<feature type="compositionally biased region" description="Basic and acidic residues" evidence="1">
    <location>
        <begin position="1"/>
        <end position="11"/>
    </location>
</feature>
<reference evidence="3 4" key="1">
    <citation type="submission" date="2018-07" db="EMBL/GenBank/DDBJ databases">
        <title>Genomic Encyclopedia of Type Strains, Phase IV (KMG-IV): sequencing the most valuable type-strain genomes for metagenomic binning, comparative biology and taxonomic classification.</title>
        <authorList>
            <person name="Goeker M."/>
        </authorList>
    </citation>
    <scope>NUCLEOTIDE SEQUENCE [LARGE SCALE GENOMIC DNA]</scope>
    <source>
        <strain evidence="3 4">DSM 44952</strain>
    </source>
</reference>
<dbReference type="InterPro" id="IPR012869">
    <property type="entry name" value="RHH_5"/>
</dbReference>
<dbReference type="AlphaFoldDB" id="A0A370GZJ9"/>
<feature type="region of interest" description="Disordered" evidence="1">
    <location>
        <begin position="1"/>
        <end position="20"/>
    </location>
</feature>
<comment type="caution">
    <text evidence="3">The sequence shown here is derived from an EMBL/GenBank/DDBJ whole genome shotgun (WGS) entry which is preliminary data.</text>
</comment>
<dbReference type="Pfam" id="PF07878">
    <property type="entry name" value="RHH_5"/>
    <property type="match status" value="1"/>
</dbReference>
<evidence type="ECO:0000259" key="2">
    <source>
        <dbReference type="Pfam" id="PF07878"/>
    </source>
</evidence>
<proteinExistence type="predicted"/>
<feature type="domain" description="CopG-like ribbon-helix-helix" evidence="2">
    <location>
        <begin position="69"/>
        <end position="100"/>
    </location>
</feature>
<dbReference type="STRING" id="1210089.GCA_001613165_04367"/>
<evidence type="ECO:0000313" key="3">
    <source>
        <dbReference type="EMBL" id="RDI47223.1"/>
    </source>
</evidence>
<dbReference type="InterPro" id="IPR010985">
    <property type="entry name" value="Ribbon_hlx_hlx"/>
</dbReference>
<dbReference type="CDD" id="cd21631">
    <property type="entry name" value="RHH_CopG_NikR-like"/>
    <property type="match status" value="1"/>
</dbReference>
<dbReference type="SUPFAM" id="SSF47598">
    <property type="entry name" value="Ribbon-helix-helix"/>
    <property type="match status" value="1"/>
</dbReference>
<dbReference type="Proteomes" id="UP000255355">
    <property type="component" value="Unassembled WGS sequence"/>
</dbReference>
<keyword evidence="4" id="KW-1185">Reference proteome</keyword>
<name>A0A370GZJ9_9NOCA</name>
<sequence>MTSFKDRHGTPEPDDTGEPFVYHGEELTEERAEEIAKASLWEIRRQNLVPGRKSLSGGGKHSPVVQFRVPEELRERLDARAAAEGVTPSKLARIALEQYLAC</sequence>
<accession>A0A370GZJ9</accession>
<dbReference type="RefSeq" id="WP_068022511.1">
    <property type="nucleotide sequence ID" value="NZ_QQAZ01000009.1"/>
</dbReference>
<protein>
    <submittedName>
        <fullName evidence="3">Ribbon-helix-helix CopG family protein</fullName>
    </submittedName>
</protein>
<organism evidence="3 4">
    <name type="scientific">Nocardia mexicana</name>
    <dbReference type="NCBI Taxonomy" id="279262"/>
    <lineage>
        <taxon>Bacteria</taxon>
        <taxon>Bacillati</taxon>
        <taxon>Actinomycetota</taxon>
        <taxon>Actinomycetes</taxon>
        <taxon>Mycobacteriales</taxon>
        <taxon>Nocardiaceae</taxon>
        <taxon>Nocardia</taxon>
    </lineage>
</organism>
<evidence type="ECO:0000256" key="1">
    <source>
        <dbReference type="SAM" id="MobiDB-lite"/>
    </source>
</evidence>
<dbReference type="EMBL" id="QQAZ01000009">
    <property type="protein sequence ID" value="RDI47223.1"/>
    <property type="molecule type" value="Genomic_DNA"/>
</dbReference>
<dbReference type="GO" id="GO:0006355">
    <property type="term" value="P:regulation of DNA-templated transcription"/>
    <property type="evidence" value="ECO:0007669"/>
    <property type="project" value="InterPro"/>
</dbReference>
<gene>
    <name evidence="3" type="ORF">DFR68_109222</name>
</gene>